<dbReference type="AlphaFoldDB" id="A0A9W9I1M5"/>
<sequence>MKTTFFLVLAGLAANAVAVPTENAQNEALDKRTGSCFHPSSCSVTWSGKCEDYCGKRGFSHMTGDGCSGLSEKCCCSTK</sequence>
<keyword evidence="3" id="KW-1185">Reference proteome</keyword>
<reference evidence="2" key="2">
    <citation type="journal article" date="2023" name="IMA Fungus">
        <title>Comparative genomic study of the Penicillium genus elucidates a diverse pangenome and 15 lateral gene transfer events.</title>
        <authorList>
            <person name="Petersen C."/>
            <person name="Sorensen T."/>
            <person name="Nielsen M.R."/>
            <person name="Sondergaard T.E."/>
            <person name="Sorensen J.L."/>
            <person name="Fitzpatrick D.A."/>
            <person name="Frisvad J.C."/>
            <person name="Nielsen K.L."/>
        </authorList>
    </citation>
    <scope>NUCLEOTIDE SEQUENCE</scope>
    <source>
        <strain evidence="2">IBT 21917</strain>
    </source>
</reference>
<evidence type="ECO:0000256" key="1">
    <source>
        <dbReference type="SAM" id="SignalP"/>
    </source>
</evidence>
<keyword evidence="1" id="KW-0732">Signal</keyword>
<dbReference type="OrthoDB" id="4920918at2759"/>
<reference evidence="2" key="1">
    <citation type="submission" date="2022-11" db="EMBL/GenBank/DDBJ databases">
        <authorList>
            <person name="Petersen C."/>
        </authorList>
    </citation>
    <scope>NUCLEOTIDE SEQUENCE</scope>
    <source>
        <strain evidence="2">IBT 21917</strain>
    </source>
</reference>
<proteinExistence type="predicted"/>
<organism evidence="2 3">
    <name type="scientific">Penicillium capsulatum</name>
    <dbReference type="NCBI Taxonomy" id="69766"/>
    <lineage>
        <taxon>Eukaryota</taxon>
        <taxon>Fungi</taxon>
        <taxon>Dikarya</taxon>
        <taxon>Ascomycota</taxon>
        <taxon>Pezizomycotina</taxon>
        <taxon>Eurotiomycetes</taxon>
        <taxon>Eurotiomycetidae</taxon>
        <taxon>Eurotiales</taxon>
        <taxon>Aspergillaceae</taxon>
        <taxon>Penicillium</taxon>
    </lineage>
</organism>
<evidence type="ECO:0000313" key="3">
    <source>
        <dbReference type="Proteomes" id="UP001146351"/>
    </source>
</evidence>
<evidence type="ECO:0000313" key="2">
    <source>
        <dbReference type="EMBL" id="KAJ5161848.1"/>
    </source>
</evidence>
<comment type="caution">
    <text evidence="2">The sequence shown here is derived from an EMBL/GenBank/DDBJ whole genome shotgun (WGS) entry which is preliminary data.</text>
</comment>
<feature type="signal peptide" evidence="1">
    <location>
        <begin position="1"/>
        <end position="18"/>
    </location>
</feature>
<dbReference type="EMBL" id="JAPQKO010000005">
    <property type="protein sequence ID" value="KAJ5161848.1"/>
    <property type="molecule type" value="Genomic_DNA"/>
</dbReference>
<dbReference type="Proteomes" id="UP001146351">
    <property type="component" value="Unassembled WGS sequence"/>
</dbReference>
<feature type="chain" id="PRO_5040849121" evidence="1">
    <location>
        <begin position="19"/>
        <end position="79"/>
    </location>
</feature>
<gene>
    <name evidence="2" type="ORF">N7492_007240</name>
</gene>
<protein>
    <submittedName>
        <fullName evidence="2">Uncharacterized protein</fullName>
    </submittedName>
</protein>
<accession>A0A9W9I1M5</accession>
<name>A0A9W9I1M5_9EURO</name>